<reference evidence="2" key="1">
    <citation type="journal article" date="2019" name="Int. J. Syst. Evol. Microbiol.">
        <title>The Global Catalogue of Microorganisms (GCM) 10K type strain sequencing project: providing services to taxonomists for standard genome sequencing and annotation.</title>
        <authorList>
            <consortium name="The Broad Institute Genomics Platform"/>
            <consortium name="The Broad Institute Genome Sequencing Center for Infectious Disease"/>
            <person name="Wu L."/>
            <person name="Ma J."/>
        </authorList>
    </citation>
    <scope>NUCLEOTIDE SEQUENCE [LARGE SCALE GENOMIC DNA]</scope>
    <source>
        <strain evidence="2">KCTC 62164</strain>
    </source>
</reference>
<organism evidence="1 2">
    <name type="scientific">Kordiimonas pumila</name>
    <dbReference type="NCBI Taxonomy" id="2161677"/>
    <lineage>
        <taxon>Bacteria</taxon>
        <taxon>Pseudomonadati</taxon>
        <taxon>Pseudomonadota</taxon>
        <taxon>Alphaproteobacteria</taxon>
        <taxon>Kordiimonadales</taxon>
        <taxon>Kordiimonadaceae</taxon>
        <taxon>Kordiimonas</taxon>
    </lineage>
</organism>
<accession>A0ABV7DAA4</accession>
<gene>
    <name evidence="1" type="ORF">ACFOKA_17790</name>
</gene>
<evidence type="ECO:0008006" key="3">
    <source>
        <dbReference type="Google" id="ProtNLM"/>
    </source>
</evidence>
<dbReference type="Proteomes" id="UP001595444">
    <property type="component" value="Unassembled WGS sequence"/>
</dbReference>
<evidence type="ECO:0000313" key="2">
    <source>
        <dbReference type="Proteomes" id="UP001595444"/>
    </source>
</evidence>
<comment type="caution">
    <text evidence="1">The sequence shown here is derived from an EMBL/GenBank/DDBJ whole genome shotgun (WGS) entry which is preliminary data.</text>
</comment>
<dbReference type="EMBL" id="JBHRSL010000028">
    <property type="protein sequence ID" value="MFC3053756.1"/>
    <property type="molecule type" value="Genomic_DNA"/>
</dbReference>
<name>A0ABV7DAA4_9PROT</name>
<evidence type="ECO:0000313" key="1">
    <source>
        <dbReference type="EMBL" id="MFC3053756.1"/>
    </source>
</evidence>
<proteinExistence type="predicted"/>
<dbReference type="RefSeq" id="WP_194214425.1">
    <property type="nucleotide sequence ID" value="NZ_CP061205.1"/>
</dbReference>
<sequence>MPDLFVYGQDTDPDVTSAKAVAQAGVMPLRHIDKQKINITEAELPTADDLIFYFDATQDEGLFPTAVDLLDRKNRSTAMSFMANGSGGEIYRHFFLYPNKPVSVDAFLAATYARVDTGAVSQGFNLGVYRQSARKTFLALMGCVGDTLSRQDIDRVYINVRLTHEKARDIMVNHRFVKTLYPFMEPEVVAASLPLAYRYRQFGRLEAKMNALLNPLLASIPGEYGHSFDEEPSLKYKMRVLESYYRPLWLRRLIPAIRRRIKKPVGINALLGRDLYLIKDQTFPYMQAYFQLDKLNDRLIASRIATLELIAQRFKALR</sequence>
<keyword evidence="2" id="KW-1185">Reference proteome</keyword>
<protein>
    <recommendedName>
        <fullName evidence="3">DUF4123 domain-containing protein</fullName>
    </recommendedName>
</protein>